<gene>
    <name evidence="3" type="ORF">ACEU0G_000240</name>
</gene>
<dbReference type="EMBL" id="JBHGCJ010000011">
    <property type="protein sequence ID" value="MFG6110367.1"/>
    <property type="molecule type" value="Genomic_DNA"/>
</dbReference>
<feature type="compositionally biased region" description="Polar residues" evidence="1">
    <location>
        <begin position="146"/>
        <end position="155"/>
    </location>
</feature>
<dbReference type="RefSeq" id="WP_394164000.1">
    <property type="nucleotide sequence ID" value="NZ_JBHGCJ010000011.1"/>
</dbReference>
<evidence type="ECO:0000256" key="1">
    <source>
        <dbReference type="SAM" id="MobiDB-lite"/>
    </source>
</evidence>
<name>A0ABW7D1D8_9GAMM</name>
<accession>A0ABW7D1D8</accession>
<dbReference type="InterPro" id="IPR046519">
    <property type="entry name" value="X-Tfes_XVIPCD"/>
</dbReference>
<evidence type="ECO:0000259" key="2">
    <source>
        <dbReference type="Pfam" id="PF20410"/>
    </source>
</evidence>
<dbReference type="Pfam" id="PF20410">
    <property type="entry name" value="X-Tfes_XVIPCD"/>
    <property type="match status" value="1"/>
</dbReference>
<comment type="caution">
    <text evidence="3">The sequence shown here is derived from an EMBL/GenBank/DDBJ whole genome shotgun (WGS) entry which is preliminary data.</text>
</comment>
<sequence length="784" mass="82434">MSEADTEAKIRVLHEQNKLVEQLRRGGHHAEALMLQETYHSREVAGLAADVYRAAAGEGGCPPGWTRASEDPASLRRAGVSLSDEEILLALRPTRSGFRAEIYLPDPQILGEGAKPVLVFKGSTGIIVDPNAPLGRRESGGEDFLNNGQQGSGNRSDYYDRSMDLSMLLKRSLGDRFEIAGHSLGGGLSSAGSAVSGARATTFNAAGLHAETAARYGRENGLPLFNTQGTVSTYQVTGEVLNDVQNGWQRLNDQQRRDFGVVVNETSMLLREPLMKEIVKEKLEASLPAGAQTAAAQFIDRLATPEGAKALRSVPVAAGKMEILLDPKALDAEGNVVDRRRVESPSQVAELSGPLSHVLVDAARAMRSGRQLGEHVERVGAGVAASMERSGAMAVQAGRVQSVLAGNAVDMGSQSMRVGVQGAATVIAKGQELKALVESTAHRVDGYLAGKYAGALSRGAELVGLDAAAKHLRHGADQFAASQDAKADQVMQRGAAQAEETRAAGSRGAEAIRRTGEAASEAMSDASARSAAFVEQGYHWGSQKVRGITEDAPAVMAGTAGLVAATASVAARHSPTYVAPENVKNLEDTAQFARKIGKSFSESMARHGMDETVIPSLDAEIARQEAAARTLLRADQDRLQEGDTPEPPPLNAPAVGINHPANADFHLFKAAQAGVHGIDASVGHTPDIYSDQLAGALAAKAKQEGLQSIAQVVLSKDQRLAAAVDTLDLAAPDRHAAYVDVVGGRQQPLAVSTEQAAEVDRQRAQAANGPQMGAEQRPDGRAMG</sequence>
<feature type="domain" description="X-Tfes XVIPCD" evidence="2">
    <location>
        <begin position="659"/>
        <end position="757"/>
    </location>
</feature>
<feature type="region of interest" description="Disordered" evidence="1">
    <location>
        <begin position="131"/>
        <end position="157"/>
    </location>
</feature>
<reference evidence="3 4" key="1">
    <citation type="submission" date="2024-09" db="EMBL/GenBank/DDBJ databases">
        <authorList>
            <consortium name="All-Russian atlas of soil microorganisms"/>
            <consortium name="as a basis for the search for new antimicrobial producers and enzymes with unique properties"/>
            <person name="Sokolova E.A."/>
            <person name="Voronina E.N."/>
        </authorList>
    </citation>
    <scope>NUCLEOTIDE SEQUENCE [LARGE SCALE GENOMIC DNA]</scope>
    <source>
        <strain evidence="3 4">AF-22b-331.1</strain>
    </source>
</reference>
<dbReference type="Proteomes" id="UP001605261">
    <property type="component" value="Unassembled WGS sequence"/>
</dbReference>
<dbReference type="Pfam" id="PF26363">
    <property type="entry name" value="Phospholipase-like"/>
    <property type="match status" value="1"/>
</dbReference>
<evidence type="ECO:0000313" key="4">
    <source>
        <dbReference type="Proteomes" id="UP001605261"/>
    </source>
</evidence>
<proteinExistence type="predicted"/>
<keyword evidence="4" id="KW-1185">Reference proteome</keyword>
<organism evidence="3 4">
    <name type="scientific">Stenotrophomonas nematodicola</name>
    <dbReference type="NCBI Taxonomy" id="2656746"/>
    <lineage>
        <taxon>Bacteria</taxon>
        <taxon>Pseudomonadati</taxon>
        <taxon>Pseudomonadota</taxon>
        <taxon>Gammaproteobacteria</taxon>
        <taxon>Lysobacterales</taxon>
        <taxon>Lysobacteraceae</taxon>
        <taxon>Stenotrophomonas</taxon>
    </lineage>
</organism>
<feature type="region of interest" description="Disordered" evidence="1">
    <location>
        <begin position="752"/>
        <end position="784"/>
    </location>
</feature>
<evidence type="ECO:0000313" key="3">
    <source>
        <dbReference type="EMBL" id="MFG6110367.1"/>
    </source>
</evidence>
<protein>
    <submittedName>
        <fullName evidence="3">XVIPCD domain-containing protein</fullName>
    </submittedName>
</protein>